<dbReference type="SUPFAM" id="SSF53335">
    <property type="entry name" value="S-adenosyl-L-methionine-dependent methyltransferases"/>
    <property type="match status" value="1"/>
</dbReference>
<organism evidence="1 2">
    <name type="scientific">Rhizobium leguminosarum</name>
    <dbReference type="NCBI Taxonomy" id="384"/>
    <lineage>
        <taxon>Bacteria</taxon>
        <taxon>Pseudomonadati</taxon>
        <taxon>Pseudomonadota</taxon>
        <taxon>Alphaproteobacteria</taxon>
        <taxon>Hyphomicrobiales</taxon>
        <taxon>Rhizobiaceae</taxon>
        <taxon>Rhizobium/Agrobacterium group</taxon>
        <taxon>Rhizobium</taxon>
    </lineage>
</organism>
<dbReference type="Proteomes" id="UP000290767">
    <property type="component" value="Unassembled WGS sequence"/>
</dbReference>
<evidence type="ECO:0000313" key="2">
    <source>
        <dbReference type="Proteomes" id="UP000290767"/>
    </source>
</evidence>
<accession>A0A4Q1UAA0</accession>
<keyword evidence="1" id="KW-0808">Transferase</keyword>
<dbReference type="GO" id="GO:0008168">
    <property type="term" value="F:methyltransferase activity"/>
    <property type="evidence" value="ECO:0007669"/>
    <property type="project" value="UniProtKB-KW"/>
</dbReference>
<sequence length="346" mass="39229">MNKIFDRAKLWLLDYLLRDDWNDGNNKVKKFDAQKALKGLENMKAGRILLKQFVEVLFSSGAMIGRIERILQSMRIPTYLLMHSVLAKCLLLLDVHPKARLAELHAAGMLEEEFGIALNTHLAAVAFEKTRQISKIRELYAEEIFDGISRISLPLSISNEASHHENHMDMMFVVAAAKHRDAKRIFEFGTYMGRTTVGLASIDADATVTTLNLDPSEDTRYGPYIGKLIKDSPYRDRITQIFSDSKKFDTTPYAKSMDYIFIDADHSYDAVKNDTEKSLEMLAPGGVIIWHDYAPKSPGVFGYLQELSLQRSLFRIRNTCLVLYIDGVDADEFEPKSDAGFLEDVS</sequence>
<dbReference type="Pfam" id="PF13578">
    <property type="entry name" value="Methyltransf_24"/>
    <property type="match status" value="1"/>
</dbReference>
<proteinExistence type="predicted"/>
<dbReference type="EMBL" id="MZMU01000003">
    <property type="protein sequence ID" value="RXT28463.1"/>
    <property type="molecule type" value="Genomic_DNA"/>
</dbReference>
<name>A0A4Q1UAA0_RHILE</name>
<reference evidence="1 2" key="1">
    <citation type="submission" date="2017-03" db="EMBL/GenBank/DDBJ databases">
        <authorList>
            <person name="Safronova V.I."/>
            <person name="Sazanova A.L."/>
            <person name="Chirak E.R."/>
        </authorList>
    </citation>
    <scope>NUCLEOTIDE SEQUENCE [LARGE SCALE GENOMIC DNA]</scope>
    <source>
        <strain evidence="1 2">Tri-43</strain>
    </source>
</reference>
<protein>
    <submittedName>
        <fullName evidence="1">Methyltransferase</fullName>
    </submittedName>
</protein>
<dbReference type="AlphaFoldDB" id="A0A4Q1UAA0"/>
<dbReference type="GO" id="GO:0032259">
    <property type="term" value="P:methylation"/>
    <property type="evidence" value="ECO:0007669"/>
    <property type="project" value="UniProtKB-KW"/>
</dbReference>
<gene>
    <name evidence="1" type="ORF">B5P46_06645</name>
</gene>
<keyword evidence="1" id="KW-0489">Methyltransferase</keyword>
<evidence type="ECO:0000313" key="1">
    <source>
        <dbReference type="EMBL" id="RXT28463.1"/>
    </source>
</evidence>
<comment type="caution">
    <text evidence="1">The sequence shown here is derived from an EMBL/GenBank/DDBJ whole genome shotgun (WGS) entry which is preliminary data.</text>
</comment>
<dbReference type="InterPro" id="IPR029063">
    <property type="entry name" value="SAM-dependent_MTases_sf"/>
</dbReference>
<dbReference type="RefSeq" id="WP_129418005.1">
    <property type="nucleotide sequence ID" value="NZ_MZMU01000003.1"/>
</dbReference>
<dbReference type="Gene3D" id="3.40.50.150">
    <property type="entry name" value="Vaccinia Virus protein VP39"/>
    <property type="match status" value="1"/>
</dbReference>